<organism evidence="1 2">
    <name type="scientific">Candidatus Borkfalkia ceftriaxoniphila</name>
    <dbReference type="NCBI Taxonomy" id="2508949"/>
    <lineage>
        <taxon>Bacteria</taxon>
        <taxon>Bacillati</taxon>
        <taxon>Bacillota</taxon>
        <taxon>Clostridia</taxon>
        <taxon>Christensenellales</taxon>
        <taxon>Christensenellaceae</taxon>
        <taxon>Candidatus Borkfalkia</taxon>
    </lineage>
</organism>
<dbReference type="EMBL" id="SDOZ01000002">
    <property type="protein sequence ID" value="RXZ61614.1"/>
    <property type="molecule type" value="Genomic_DNA"/>
</dbReference>
<dbReference type="Proteomes" id="UP000291269">
    <property type="component" value="Unassembled WGS sequence"/>
</dbReference>
<comment type="caution">
    <text evidence="1">The sequence shown here is derived from an EMBL/GenBank/DDBJ whole genome shotgun (WGS) entry which is preliminary data.</text>
</comment>
<protein>
    <recommendedName>
        <fullName evidence="3">DUF4085 family protein</fullName>
    </recommendedName>
</protein>
<accession>A0A4Q2KAG9</accession>
<reference evidence="1 2" key="1">
    <citation type="journal article" date="2019" name="Gut">
        <title>Antibiotics-induced monodominance of a novel gut bacterial order.</title>
        <authorList>
            <person name="Hildebrand F."/>
            <person name="Moitinho-Silva L."/>
            <person name="Blasche S."/>
            <person name="Jahn M.T."/>
            <person name="Gossmann T.I."/>
            <person name="Heuerta-Cepas J."/>
            <person name="Hercog R."/>
            <person name="Luetge M."/>
            <person name="Bahram M."/>
            <person name="Pryszlak A."/>
            <person name="Alves R.J."/>
            <person name="Waszak S.M."/>
            <person name="Zhu A."/>
            <person name="Ye L."/>
            <person name="Costea P.I."/>
            <person name="Aalvink S."/>
            <person name="Belzer C."/>
            <person name="Forslund S.K."/>
            <person name="Sunagawa S."/>
            <person name="Hentschel U."/>
            <person name="Merten C."/>
            <person name="Patil K.R."/>
            <person name="Benes V."/>
            <person name="Bork P."/>
        </authorList>
    </citation>
    <scope>NUCLEOTIDE SEQUENCE [LARGE SCALE GENOMIC DNA]</scope>
    <source>
        <strain evidence="1 2">HDS1380</strain>
    </source>
</reference>
<sequence>MKIFTKEWYKQYEIWNIRYWLTEEEGGIRVLPILDESVPKMPDEIRADATSYLTDKPKQENQMRVLAAKNIFPLYMYYDPENSNVKCRSLENDIKAELMNRMRVYEELPAKIRQRIPDKRLFVMGYAPPKVKKAVLDYLDSLPDIFEDCEQNNLRELKILSELTINKQKQEEDIYSINYFFRDEAVKEVIIDTNEIKIRLFDDSEMILTGGEVIEQEEEMAGSMVIEHELHESNGKYELHLLMQKYDRNFMEEVFYATYSFKDLRLSNLKCSFVKRN</sequence>
<evidence type="ECO:0008006" key="3">
    <source>
        <dbReference type="Google" id="ProtNLM"/>
    </source>
</evidence>
<evidence type="ECO:0000313" key="1">
    <source>
        <dbReference type="EMBL" id="RXZ61614.1"/>
    </source>
</evidence>
<dbReference type="RefSeq" id="WP_129224452.1">
    <property type="nucleotide sequence ID" value="NZ_SDOZ01000002.1"/>
</dbReference>
<proteinExistence type="predicted"/>
<dbReference type="OrthoDB" id="2563891at2"/>
<name>A0A4Q2KAG9_9FIRM</name>
<keyword evidence="2" id="KW-1185">Reference proteome</keyword>
<dbReference type="AlphaFoldDB" id="A0A4Q2KAG9"/>
<gene>
    <name evidence="1" type="ORF">ESZ91_04250</name>
</gene>
<evidence type="ECO:0000313" key="2">
    <source>
        <dbReference type="Proteomes" id="UP000291269"/>
    </source>
</evidence>